<feature type="transmembrane region" description="Helical" evidence="8">
    <location>
        <begin position="12"/>
        <end position="30"/>
    </location>
</feature>
<dbReference type="PANTHER" id="PTHR21716">
    <property type="entry name" value="TRANSMEMBRANE PROTEIN"/>
    <property type="match status" value="1"/>
</dbReference>
<keyword evidence="7 8" id="KW-0472">Membrane</keyword>
<feature type="transmembrane region" description="Helical" evidence="8">
    <location>
        <begin position="42"/>
        <end position="64"/>
    </location>
</feature>
<evidence type="ECO:0000256" key="8">
    <source>
        <dbReference type="SAM" id="Phobius"/>
    </source>
</evidence>
<protein>
    <submittedName>
        <fullName evidence="9">Membrane protein putative</fullName>
    </submittedName>
</protein>
<evidence type="ECO:0000313" key="9">
    <source>
        <dbReference type="EMBL" id="ERJ12696.1"/>
    </source>
</evidence>
<evidence type="ECO:0000256" key="6">
    <source>
        <dbReference type="ARBA" id="ARBA00022989"/>
    </source>
</evidence>
<comment type="similarity">
    <text evidence="2">Belongs to the autoinducer-2 exporter (AI-2E) (TC 2.A.86) family.</text>
</comment>
<feature type="transmembrane region" description="Helical" evidence="8">
    <location>
        <begin position="291"/>
        <end position="312"/>
    </location>
</feature>
<dbReference type="AlphaFoldDB" id="U2ED57"/>
<dbReference type="Proteomes" id="UP000005707">
    <property type="component" value="Unassembled WGS sequence"/>
</dbReference>
<evidence type="ECO:0000313" key="10">
    <source>
        <dbReference type="Proteomes" id="UP000005707"/>
    </source>
</evidence>
<comment type="caution">
    <text evidence="9">The sequence shown here is derived from an EMBL/GenBank/DDBJ whole genome shotgun (WGS) entry which is preliminary data.</text>
</comment>
<evidence type="ECO:0000256" key="2">
    <source>
        <dbReference type="ARBA" id="ARBA00009773"/>
    </source>
</evidence>
<gene>
    <name evidence="9" type="ORF">HLPCO_001036</name>
</gene>
<dbReference type="STRING" id="1033810.HLPCO_001036"/>
<dbReference type="eggNOG" id="COG0628">
    <property type="taxonomic scope" value="Bacteria"/>
</dbReference>
<evidence type="ECO:0000256" key="5">
    <source>
        <dbReference type="ARBA" id="ARBA00022692"/>
    </source>
</evidence>
<keyword evidence="4" id="KW-1003">Cell membrane</keyword>
<evidence type="ECO:0000256" key="4">
    <source>
        <dbReference type="ARBA" id="ARBA00022475"/>
    </source>
</evidence>
<feature type="transmembrane region" description="Helical" evidence="8">
    <location>
        <begin position="252"/>
        <end position="279"/>
    </location>
</feature>
<dbReference type="PANTHER" id="PTHR21716:SF53">
    <property type="entry name" value="PERMEASE PERM-RELATED"/>
    <property type="match status" value="1"/>
</dbReference>
<dbReference type="InterPro" id="IPR002549">
    <property type="entry name" value="AI-2E-like"/>
</dbReference>
<evidence type="ECO:0000256" key="1">
    <source>
        <dbReference type="ARBA" id="ARBA00004651"/>
    </source>
</evidence>
<name>U2ED57_9MOLU</name>
<accession>U2ED57</accession>
<dbReference type="EMBL" id="AFNU02000003">
    <property type="protein sequence ID" value="ERJ12696.1"/>
    <property type="molecule type" value="Genomic_DNA"/>
</dbReference>
<dbReference type="FunCoup" id="U2ED57">
    <property type="interactions" value="292"/>
</dbReference>
<organism evidence="9 10">
    <name type="scientific">Haloplasma contractile SSD-17B</name>
    <dbReference type="NCBI Taxonomy" id="1033810"/>
    <lineage>
        <taxon>Bacteria</taxon>
        <taxon>Bacillati</taxon>
        <taxon>Mycoplasmatota</taxon>
        <taxon>Mollicutes</taxon>
        <taxon>Haloplasmatales</taxon>
        <taxon>Haloplasmataceae</taxon>
        <taxon>Haloplasma</taxon>
    </lineage>
</organism>
<evidence type="ECO:0000256" key="7">
    <source>
        <dbReference type="ARBA" id="ARBA00023136"/>
    </source>
</evidence>
<dbReference type="GO" id="GO:0005886">
    <property type="term" value="C:plasma membrane"/>
    <property type="evidence" value="ECO:0007669"/>
    <property type="project" value="UniProtKB-SubCell"/>
</dbReference>
<keyword evidence="5 8" id="KW-0812">Transmembrane</keyword>
<feature type="transmembrane region" description="Helical" evidence="8">
    <location>
        <begin position="76"/>
        <end position="97"/>
    </location>
</feature>
<sequence length="373" mass="41774">MPVYKDEKLNKIIKLLVIALLSMVCIYILSQFTGIISTVRNALAAVLIPFLIAFFINFIIYPFVKWMENLGLRPRWLVVTIIFIVIFGGLGLVFYSLSDFVFRQLESLIIDTIPSITSGLMQDIKIQYPDIYEKILEIYEKSLEGTDQVQGINDTILKTAVGVATSIPKLLSALLTAVLVPIILFYFLKDHNEISDGFYNIMPDRYKEHFVEITKRINDTIGLYIRGQLIIMIAIGTTATLGYKLIGLEYAIIFGIIVGLTNIIPYIGAMVSSIVPIVYAILAKGDNPEWYYILLLNFGFQFIEGNILQPVIMSKQLDMHPLVILAAILGFGSLFGVIGVILAVPITGITKVIILYYKEVRAMSKLESAPVQD</sequence>
<comment type="subcellular location">
    <subcellularLocation>
        <location evidence="1">Cell membrane</location>
        <topology evidence="1">Multi-pass membrane protein</topology>
    </subcellularLocation>
</comment>
<keyword evidence="6 8" id="KW-1133">Transmembrane helix</keyword>
<feature type="transmembrane region" description="Helical" evidence="8">
    <location>
        <begin position="170"/>
        <end position="188"/>
    </location>
</feature>
<proteinExistence type="inferred from homology"/>
<dbReference type="Pfam" id="PF01594">
    <property type="entry name" value="AI-2E_transport"/>
    <property type="match status" value="1"/>
</dbReference>
<dbReference type="InParanoid" id="U2ED57"/>
<feature type="transmembrane region" description="Helical" evidence="8">
    <location>
        <begin position="324"/>
        <end position="357"/>
    </location>
</feature>
<keyword evidence="3" id="KW-0813">Transport</keyword>
<keyword evidence="10" id="KW-1185">Reference proteome</keyword>
<dbReference type="GO" id="GO:0055085">
    <property type="term" value="P:transmembrane transport"/>
    <property type="evidence" value="ECO:0007669"/>
    <property type="project" value="TreeGrafter"/>
</dbReference>
<reference evidence="9 10" key="1">
    <citation type="journal article" date="2011" name="J. Bacteriol.">
        <title>Genome sequence of Haloplasma contractile, an unusual contractile bacterium from a deep-sea anoxic brine lake.</title>
        <authorList>
            <person name="Antunes A."/>
            <person name="Alam I."/>
            <person name="El Dorry H."/>
            <person name="Siam R."/>
            <person name="Robertson A."/>
            <person name="Bajic V.B."/>
            <person name="Stingl U."/>
        </authorList>
    </citation>
    <scope>NUCLEOTIDE SEQUENCE [LARGE SCALE GENOMIC DNA]</scope>
    <source>
        <strain evidence="9 10">SSD-17B</strain>
    </source>
</reference>
<evidence type="ECO:0000256" key="3">
    <source>
        <dbReference type="ARBA" id="ARBA00022448"/>
    </source>
</evidence>
<feature type="transmembrane region" description="Helical" evidence="8">
    <location>
        <begin position="223"/>
        <end position="246"/>
    </location>
</feature>
<reference evidence="9 10" key="2">
    <citation type="journal article" date="2013" name="PLoS ONE">
        <title>INDIGO - INtegrated Data Warehouse of MIcrobial GenOmes with Examples from the Red Sea Extremophiles.</title>
        <authorList>
            <person name="Alam I."/>
            <person name="Antunes A."/>
            <person name="Kamau A.A."/>
            <person name="Ba Alawi W."/>
            <person name="Kalkatawi M."/>
            <person name="Stingl U."/>
            <person name="Bajic V.B."/>
        </authorList>
    </citation>
    <scope>NUCLEOTIDE SEQUENCE [LARGE SCALE GENOMIC DNA]</scope>
    <source>
        <strain evidence="9 10">SSD-17B</strain>
    </source>
</reference>